<dbReference type="InterPro" id="IPR036397">
    <property type="entry name" value="RNaseH_sf"/>
</dbReference>
<feature type="compositionally biased region" description="Basic and acidic residues" evidence="6">
    <location>
        <begin position="179"/>
        <end position="189"/>
    </location>
</feature>
<dbReference type="SUPFAM" id="SSF56672">
    <property type="entry name" value="DNA/RNA polymerases"/>
    <property type="match status" value="1"/>
</dbReference>
<feature type="region of interest" description="Disordered" evidence="6">
    <location>
        <begin position="713"/>
        <end position="771"/>
    </location>
</feature>
<dbReference type="InterPro" id="IPR029472">
    <property type="entry name" value="Copia-like_N"/>
</dbReference>
<dbReference type="InterPro" id="IPR012337">
    <property type="entry name" value="RNaseH-like_sf"/>
</dbReference>
<dbReference type="Pfam" id="PF07727">
    <property type="entry name" value="RVT_2"/>
    <property type="match status" value="1"/>
</dbReference>
<dbReference type="Pfam" id="PF00665">
    <property type="entry name" value="rve"/>
    <property type="match status" value="2"/>
</dbReference>
<feature type="domain" description="CCHC-type" evidence="7">
    <location>
        <begin position="228"/>
        <end position="242"/>
    </location>
</feature>
<keyword evidence="5" id="KW-0863">Zinc-finger</keyword>
<dbReference type="InterPro" id="IPR043502">
    <property type="entry name" value="DNA/RNA_pol_sf"/>
</dbReference>
<dbReference type="Pfam" id="PF13976">
    <property type="entry name" value="gag_pre-integrs"/>
    <property type="match status" value="2"/>
</dbReference>
<feature type="compositionally biased region" description="Basic residues" evidence="6">
    <location>
        <begin position="219"/>
        <end position="232"/>
    </location>
</feature>
<dbReference type="SUPFAM" id="SSF53098">
    <property type="entry name" value="Ribonuclease H-like"/>
    <property type="match status" value="2"/>
</dbReference>
<dbReference type="Gene3D" id="4.10.60.10">
    <property type="entry name" value="Zinc finger, CCHC-type"/>
    <property type="match status" value="1"/>
</dbReference>
<keyword evidence="2" id="KW-0479">Metal-binding</keyword>
<protein>
    <submittedName>
        <fullName evidence="9">Uncharacterized protein</fullName>
    </submittedName>
</protein>
<keyword evidence="4" id="KW-0378">Hydrolase</keyword>
<evidence type="ECO:0000256" key="3">
    <source>
        <dbReference type="ARBA" id="ARBA00022750"/>
    </source>
</evidence>
<dbReference type="EMBL" id="OIVN01000521">
    <property type="protein sequence ID" value="SPC81512.1"/>
    <property type="molecule type" value="Genomic_DNA"/>
</dbReference>
<dbReference type="Pfam" id="PF22936">
    <property type="entry name" value="Pol_BBD"/>
    <property type="match status" value="2"/>
</dbReference>
<gene>
    <name evidence="9" type="ORF">FSB_LOCUS9394</name>
</gene>
<dbReference type="InterPro" id="IPR025724">
    <property type="entry name" value="GAG-pre-integrase_dom"/>
</dbReference>
<dbReference type="PROSITE" id="PS50158">
    <property type="entry name" value="ZF_CCHC"/>
    <property type="match status" value="1"/>
</dbReference>
<dbReference type="InterPro" id="IPR001878">
    <property type="entry name" value="Znf_CCHC"/>
</dbReference>
<evidence type="ECO:0000313" key="9">
    <source>
        <dbReference type="EMBL" id="SPC81512.1"/>
    </source>
</evidence>
<dbReference type="Pfam" id="PF14244">
    <property type="entry name" value="Retrotran_gag_3"/>
    <property type="match status" value="1"/>
</dbReference>
<dbReference type="PANTHER" id="PTHR42648">
    <property type="entry name" value="TRANSPOSASE, PUTATIVE-RELATED"/>
    <property type="match status" value="1"/>
</dbReference>
<feature type="domain" description="Integrase catalytic" evidence="8">
    <location>
        <begin position="485"/>
        <end position="645"/>
    </location>
</feature>
<evidence type="ECO:0000256" key="6">
    <source>
        <dbReference type="SAM" id="MobiDB-lite"/>
    </source>
</evidence>
<organism evidence="9">
    <name type="scientific">Fagus sylvatica</name>
    <name type="common">Beechnut</name>
    <dbReference type="NCBI Taxonomy" id="28930"/>
    <lineage>
        <taxon>Eukaryota</taxon>
        <taxon>Viridiplantae</taxon>
        <taxon>Streptophyta</taxon>
        <taxon>Embryophyta</taxon>
        <taxon>Tracheophyta</taxon>
        <taxon>Spermatophyta</taxon>
        <taxon>Magnoliopsida</taxon>
        <taxon>eudicotyledons</taxon>
        <taxon>Gunneridae</taxon>
        <taxon>Pentapetalae</taxon>
        <taxon>rosids</taxon>
        <taxon>fabids</taxon>
        <taxon>Fagales</taxon>
        <taxon>Fagaceae</taxon>
        <taxon>Fagus</taxon>
    </lineage>
</organism>
<dbReference type="PROSITE" id="PS50994">
    <property type="entry name" value="INTEGRASE"/>
    <property type="match status" value="2"/>
</dbReference>
<evidence type="ECO:0000256" key="5">
    <source>
        <dbReference type="PROSITE-ProRule" id="PRU00047"/>
    </source>
</evidence>
<dbReference type="Pfam" id="PF14223">
    <property type="entry name" value="Retrotran_gag_2"/>
    <property type="match status" value="1"/>
</dbReference>
<dbReference type="PANTHER" id="PTHR42648:SF28">
    <property type="entry name" value="TRANSPOSON-ENCODED PROTEIN WITH RIBONUCLEASE H-LIKE AND RETROVIRUS ZINC FINGER-LIKE DOMAINS"/>
    <property type="match status" value="1"/>
</dbReference>
<dbReference type="InterPro" id="IPR013103">
    <property type="entry name" value="RVT_2"/>
</dbReference>
<dbReference type="GO" id="GO:0003676">
    <property type="term" value="F:nucleic acid binding"/>
    <property type="evidence" value="ECO:0007669"/>
    <property type="project" value="InterPro"/>
</dbReference>
<keyword evidence="5" id="KW-0862">Zinc</keyword>
<evidence type="ECO:0000259" key="8">
    <source>
        <dbReference type="PROSITE" id="PS50994"/>
    </source>
</evidence>
<evidence type="ECO:0000256" key="1">
    <source>
        <dbReference type="ARBA" id="ARBA00022670"/>
    </source>
</evidence>
<evidence type="ECO:0000256" key="4">
    <source>
        <dbReference type="ARBA" id="ARBA00022801"/>
    </source>
</evidence>
<evidence type="ECO:0000259" key="7">
    <source>
        <dbReference type="PROSITE" id="PS50158"/>
    </source>
</evidence>
<dbReference type="SMART" id="SM00343">
    <property type="entry name" value="ZnF_C2HC"/>
    <property type="match status" value="2"/>
</dbReference>
<dbReference type="InterPro" id="IPR039537">
    <property type="entry name" value="Retrotran_Ty1/copia-like"/>
</dbReference>
<name>A0A2N9F319_FAGSY</name>
<feature type="compositionally biased region" description="Basic and acidic residues" evidence="6">
    <location>
        <begin position="713"/>
        <end position="726"/>
    </location>
</feature>
<feature type="region of interest" description="Disordered" evidence="6">
    <location>
        <begin position="179"/>
        <end position="232"/>
    </location>
</feature>
<keyword evidence="1" id="KW-0645">Protease</keyword>
<dbReference type="InterPro" id="IPR054722">
    <property type="entry name" value="PolX-like_BBD"/>
</dbReference>
<dbReference type="InterPro" id="IPR057670">
    <property type="entry name" value="SH3_retrovirus"/>
</dbReference>
<dbReference type="CDD" id="cd09272">
    <property type="entry name" value="RNase_HI_RT_Ty1"/>
    <property type="match status" value="1"/>
</dbReference>
<keyword evidence="3" id="KW-0064">Aspartyl protease</keyword>
<sequence>MATKYEIEKFNGSNFSLWKMRIKAVLRKDNCLAAIGDRPDEITDDGKWNEMDGNAIANLHLALADGVLSSVAEKKTAKEIWDTLTKLYEAKSLHNKIFLRRRLYTLRMMESTMVTDHINTLNTLFSQLTAMGHNIETGERAEILLQSLPDSYDQLIINLTNNIEVLVFDDIAAAVLEEESRRKSKEDRLGGSQQAEALTMTRGRSTERGPSGSQNQSRSKSRSKKNVKCHHCGKKGHYKRECWHLKKNEEAKGKGPESSKAQGCVASTSDDGEILYSETTTVTEGRRRFADVWLMDSGATWHMTPRREWFHQYEPISGGSVFMGDDHALEIAGIGTIKLKMCDGMVRTIQEVRHVKGLKKNLLSLGQLDNNGCKTHIQNGIMKIVKGALVMMKAEKIAANLYMLKGKTQQEGEASTALASSAEELTMMWHRKLGHMSERGLKILAEQKLLPGLKKVSLPFCEHCVTSKQHRLKFSSSSARSKAILELIHSDVWQAPVLSLGGAKYFVSFIDDYSRRCWVYPIKNKADVFPVFKIFKARVELESEKKIKCLRTDNGGEYTSVEFDSFCQQEGIKRQFTVAYTPQQNGVAERMNRTLLERTRAMLRTAGMAKTFWAEAVKTACYVINRSPSTAIDLKTPMEMWTGKPADYSHLHTFGSPVYVMYNAQETSKLDPKSRKCVFLGYADGVKGYRLWDPTARKVLISRDVIFVEDKVQEKENDSTSKEKPKTATVQVEESQEQEVPDSSEAASEHEEQEQAEFATPQVRRSTRERREPAWHSEYIMEGNVAYCLLTEDGEPSTFHEATKSQEAPMWMVAMQEEIEALHKNKTWDLVPLPQGRKAIGNKWVYKIKRDGNDQVERYRARLVVKGFAQKEGIDFNEIFSPVVRLTTVRVVLAMCATFDLYLEQLDVKTAFLHGELEEEIYMLQPEGFEEKGKENLVCKLNKSLYGLKQAPRCWYKRFDSFIMSLGYNRHSSDPCVYYKRFGDGNFIILLLYVDDMLVAGPNKDRITDLKAQLAREFEMKDLGPANKILGMQIYRDRNNRKIWLSQKNYLKKILRRFNMQDCKPIPTPLPINFKLSSSMSPSNEAERMEMSRVPYASAVGSLMFAMVCTRPDIAQAVGSGSDFTVRGYVDSDYAGDLDKSKSTSGYVFTLAGGAVSWVSKLQSIVATSTTEAEYVAATQASKEAIWLQMLLEELGHKQEKIALFCDSQSALHLAKNPAFHSKTKHIRVQYHFVREKVEEGSVDIQKIHTKDNLADMLTKPINNDKFIWCRSSLGLADTEQKECNTALQLFLFCCCAVINQPRPEDDELSKKQSEPIAPIHTETHSAETPPLSSNETPVPPIAPAARFMDDSNPFLLSNGDNPGLSLVTQVLTGENFQTWSRSMTMALIAKNKAGFVNGIIQPMEPSSPQYSSWKRCDTMVLLWIINSLSKEISASVIYLDTAFEDQCSVSTFYTKLKALWDELINFHPIPACNCGALKILLDYQHYEYVMKFLVGLNDSYASIRGQILLMEPLPSINKVFALVSQEERQRELNSRPILHAVESGPTAFAVTNYKPYGGNKNFGKKERPVCSHCGITGHTVEKCYKIHGYPPGYKPRGRAAANQVTAPSMGNQGSAPLSITSEQCQQLLSFLNSQMSNEASTSNHQAATAVMANSSNFSGILHHSQILHSPKHTVFSTKIVNRNAYSNGTWVIDTGATDHMVYSTKLFTKITSTIHTTFELPNGESALVTHIGTVKISKSLILADVLCVASFSFNLISVSKLTSSLNCCIFFLSNLCFIQDLVKWKLIGRGKEKEGLYLLEDQDSVCVHEIYPSFKSFSSVHKSFVHKSINNRSSHLQLWHNRLGHASYANLQFLKNFISDLCTPCNVNDHDNHCLVCPLAKQKRFPFPIHNKMPSVSFALIHCDVWGLIPFSTNDGFKYFLTIVDDHTRCTWVFLMRSKDETRNLVQSFFALVETQFNTKIKAIRTDNAREFSMPTFYGPRGVMHYTSCVATPQQNSVVERKHQHILNVARALKFQSHIPLEYWGDCILTATYLINRTPSSVLKHKTPFEMLFKTKPTYSHLRVFGCLCYASTLAQNMSKFDPRGLQISKTSQIDPFATLVLPSSIHEPDIHQTPTSTVIVSGFDASSTSDIASNISVLDTASPALPILNNLTSPSPTLPISDLPIAPISDSVQFTSPTLSYPVESASLAPIYPVVNTRKSTRSSHPPKYLHDYHCNLAASPSPAFFNFQRQGCCTLIPRKFALAISTDIEPQFYHQAVKSPEWRDAMQAELAALETNPESLTYKQHIEFFNMLRLPLAKAYSSSSKSELHLKGFTDSDWASCPDTRKEQKECNTALQLFLFCCCAVINQPRPEDDELSKVVIAGTSLAAKSAMSHQNRVELEG</sequence>
<dbReference type="Gene3D" id="3.30.420.10">
    <property type="entry name" value="Ribonuclease H-like superfamily/Ribonuclease H"/>
    <property type="match status" value="2"/>
</dbReference>
<accession>A0A2N9F319</accession>
<reference evidence="9" key="1">
    <citation type="submission" date="2018-02" db="EMBL/GenBank/DDBJ databases">
        <authorList>
            <person name="Cohen D.B."/>
            <person name="Kent A.D."/>
        </authorList>
    </citation>
    <scope>NUCLEOTIDE SEQUENCE</scope>
</reference>
<proteinExistence type="predicted"/>
<evidence type="ECO:0000256" key="2">
    <source>
        <dbReference type="ARBA" id="ARBA00022723"/>
    </source>
</evidence>
<dbReference type="GO" id="GO:0004190">
    <property type="term" value="F:aspartic-type endopeptidase activity"/>
    <property type="evidence" value="ECO:0007669"/>
    <property type="project" value="UniProtKB-KW"/>
</dbReference>
<dbReference type="Pfam" id="PF25597">
    <property type="entry name" value="SH3_retrovirus"/>
    <property type="match status" value="1"/>
</dbReference>
<dbReference type="InterPro" id="IPR001584">
    <property type="entry name" value="Integrase_cat-core"/>
</dbReference>
<feature type="domain" description="Integrase catalytic" evidence="8">
    <location>
        <begin position="1891"/>
        <end position="2057"/>
    </location>
</feature>
<dbReference type="GO" id="GO:0008270">
    <property type="term" value="F:zinc ion binding"/>
    <property type="evidence" value="ECO:0007669"/>
    <property type="project" value="UniProtKB-KW"/>
</dbReference>
<dbReference type="SUPFAM" id="SSF57756">
    <property type="entry name" value="Retrovirus zinc finger-like domains"/>
    <property type="match status" value="1"/>
</dbReference>
<dbReference type="GO" id="GO:0006508">
    <property type="term" value="P:proteolysis"/>
    <property type="evidence" value="ECO:0007669"/>
    <property type="project" value="UniProtKB-KW"/>
</dbReference>
<dbReference type="InterPro" id="IPR036875">
    <property type="entry name" value="Znf_CCHC_sf"/>
</dbReference>
<dbReference type="GO" id="GO:0015074">
    <property type="term" value="P:DNA integration"/>
    <property type="evidence" value="ECO:0007669"/>
    <property type="project" value="InterPro"/>
</dbReference>